<reference evidence="2" key="1">
    <citation type="submission" date="2019-12" db="EMBL/GenBank/DDBJ databases">
        <title>Complete genome of Terracaulis silvestris 0127_4.</title>
        <authorList>
            <person name="Vieira S."/>
            <person name="Riedel T."/>
            <person name="Sproer C."/>
            <person name="Pascual J."/>
            <person name="Boedeker C."/>
            <person name="Overmann J."/>
        </authorList>
    </citation>
    <scope>NUCLEOTIDE SEQUENCE [LARGE SCALE GENOMIC DNA]</scope>
    <source>
        <strain evidence="2">0127_4</strain>
    </source>
</reference>
<accession>A0A6I6MFR5</accession>
<keyword evidence="2" id="KW-1185">Reference proteome</keyword>
<proteinExistence type="predicted"/>
<sequence length="151" mass="16015">MPTADDVATSLELRFFLDRCFVAHQTRRPDLADIYARAAEAVLRAAFPQLAADIGRTASRKGNGDVIGARLAQHLSARSAAVVATVLTLRGARKPVVQALSAEFGSHPEFVATTKMLCRRVFDPLLATTSTMAPSCAPVLASIEVAAPVGR</sequence>
<dbReference type="EMBL" id="CP047045">
    <property type="protein sequence ID" value="QGZ93330.1"/>
    <property type="molecule type" value="Genomic_DNA"/>
</dbReference>
<evidence type="ECO:0000313" key="2">
    <source>
        <dbReference type="Proteomes" id="UP000431269"/>
    </source>
</evidence>
<name>A0A6I6MFR5_9CAUL</name>
<dbReference type="AlphaFoldDB" id="A0A6I6MFR5"/>
<dbReference type="RefSeq" id="WP_158764338.1">
    <property type="nucleotide sequence ID" value="NZ_CP047045.1"/>
</dbReference>
<organism evidence="1 2">
    <name type="scientific">Terricaulis silvestris</name>
    <dbReference type="NCBI Taxonomy" id="2686094"/>
    <lineage>
        <taxon>Bacteria</taxon>
        <taxon>Pseudomonadati</taxon>
        <taxon>Pseudomonadota</taxon>
        <taxon>Alphaproteobacteria</taxon>
        <taxon>Caulobacterales</taxon>
        <taxon>Caulobacteraceae</taxon>
        <taxon>Terricaulis</taxon>
    </lineage>
</organism>
<gene>
    <name evidence="1" type="ORF">DSM104635_00140</name>
</gene>
<protein>
    <submittedName>
        <fullName evidence="1">Uncharacterized protein</fullName>
    </submittedName>
</protein>
<evidence type="ECO:0000313" key="1">
    <source>
        <dbReference type="EMBL" id="QGZ93330.1"/>
    </source>
</evidence>
<dbReference type="Proteomes" id="UP000431269">
    <property type="component" value="Chromosome"/>
</dbReference>
<dbReference type="KEGG" id="tsv:DSM104635_00140"/>